<feature type="transmembrane region" description="Helical" evidence="1">
    <location>
        <begin position="169"/>
        <end position="195"/>
    </location>
</feature>
<organism evidence="2">
    <name type="scientific">Dichomitus squalens</name>
    <dbReference type="NCBI Taxonomy" id="114155"/>
    <lineage>
        <taxon>Eukaryota</taxon>
        <taxon>Fungi</taxon>
        <taxon>Dikarya</taxon>
        <taxon>Basidiomycota</taxon>
        <taxon>Agaricomycotina</taxon>
        <taxon>Agaricomycetes</taxon>
        <taxon>Polyporales</taxon>
        <taxon>Polyporaceae</taxon>
        <taxon>Dichomitus</taxon>
    </lineage>
</organism>
<keyword evidence="1" id="KW-0472">Membrane</keyword>
<protein>
    <submittedName>
        <fullName evidence="2">Uncharacterized protein</fullName>
    </submittedName>
</protein>
<keyword evidence="1" id="KW-0812">Transmembrane</keyword>
<dbReference type="OrthoDB" id="3256745at2759"/>
<reference evidence="2" key="1">
    <citation type="submission" date="2019-01" db="EMBL/GenBank/DDBJ databases">
        <title>Draft genome sequences of three monokaryotic isolates of the white-rot basidiomycete fungus Dichomitus squalens.</title>
        <authorList>
            <consortium name="DOE Joint Genome Institute"/>
            <person name="Lopez S.C."/>
            <person name="Andreopoulos B."/>
            <person name="Pangilinan J."/>
            <person name="Lipzen A."/>
            <person name="Riley R."/>
            <person name="Ahrendt S."/>
            <person name="Ng V."/>
            <person name="Barry K."/>
            <person name="Daum C."/>
            <person name="Grigoriev I.V."/>
            <person name="Hilden K.S."/>
            <person name="Makela M.R."/>
            <person name="de Vries R.P."/>
        </authorList>
    </citation>
    <scope>NUCLEOTIDE SEQUENCE [LARGE SCALE GENOMIC DNA]</scope>
    <source>
        <strain evidence="2">OM18370.1</strain>
    </source>
</reference>
<evidence type="ECO:0000313" key="2">
    <source>
        <dbReference type="EMBL" id="TBU28530.1"/>
    </source>
</evidence>
<feature type="transmembrane region" description="Helical" evidence="1">
    <location>
        <begin position="123"/>
        <end position="148"/>
    </location>
</feature>
<evidence type="ECO:0000256" key="1">
    <source>
        <dbReference type="SAM" id="Phobius"/>
    </source>
</evidence>
<accession>A0A4Q9MLM0</accession>
<name>A0A4Q9MLM0_9APHY</name>
<proteinExistence type="predicted"/>
<keyword evidence="1" id="KW-1133">Transmembrane helix</keyword>
<dbReference type="AlphaFoldDB" id="A0A4Q9MLM0"/>
<gene>
    <name evidence="2" type="ORF">BD311DRAFT_778278</name>
</gene>
<dbReference type="EMBL" id="ML143421">
    <property type="protein sequence ID" value="TBU28530.1"/>
    <property type="molecule type" value="Genomic_DNA"/>
</dbReference>
<feature type="transmembrane region" description="Helical" evidence="1">
    <location>
        <begin position="83"/>
        <end position="103"/>
    </location>
</feature>
<dbReference type="Proteomes" id="UP000292957">
    <property type="component" value="Unassembled WGS sequence"/>
</dbReference>
<feature type="transmembrane region" description="Helical" evidence="1">
    <location>
        <begin position="43"/>
        <end position="62"/>
    </location>
</feature>
<sequence length="550" mass="61093">MLAFGFKVAWFILSLSGHAPGLLSSIAAVPAFAEALNGYLIPVLYCLANLVLQGMFCLGMIWRMDPIEMPLPFCTAQAAIMTISWLFMTVITSGVAICTTRAILRPAGGGPATPLYIRSRIQWYPTCLFLVIVPVAAFVSYLVLALKFDAVRPADGLNCDATHPVWVRLLSYAGVPLLLALPSFFLTCTAAYQYYAHSPHPRHSRSFGRLHDHFTTVPLRRQSKFKLKHGYHEAKTFDPAPAPEVEVTSYPELSLIATGPSADQRSVTPSGGTIVVAEAIPSPPESLSSGRVRIAAGRAPTVARHPTHYHLPFQWHFNESRTSPDPLRESPAQSLSWSRHTPSPLVFANPSEAALGNVPYTTTTVSVTPDLTERLYEAAPWLKDEKAYLRQIEQIRGKYHHHYNTNRDGIHDDDEDYDAISGSLRWVRNSDDTAFTVKSELEFARTPQREDYDGAMRRPSPVELSTYDAALTETPIPNFTGMVWRILFFQLLSSATQIIATVSSLIDMFAQHEPPVPFGTQHVALLLATWTPIISFGVRLPWRWKVVAAR</sequence>